<keyword evidence="2" id="KW-0762">Sugar transport</keyword>
<evidence type="ECO:0000256" key="1">
    <source>
        <dbReference type="ARBA" id="ARBA00022448"/>
    </source>
</evidence>
<evidence type="ECO:0000313" key="10">
    <source>
        <dbReference type="EMBL" id="MZH54981.1"/>
    </source>
</evidence>
<dbReference type="PANTHER" id="PTHR34382:SF7">
    <property type="entry name" value="PTS SYSTEM N,N'-DIACETYLCHITOBIOSE-SPECIFIC EIIA COMPONENT"/>
    <property type="match status" value="1"/>
</dbReference>
<keyword evidence="6" id="KW-0460">Magnesium</keyword>
<dbReference type="PIRSF" id="PIRSF000699">
    <property type="entry name" value="PTS_IILac_III"/>
    <property type="match status" value="1"/>
</dbReference>
<reference evidence="10" key="2">
    <citation type="journal article" date="2019" name="Nat. Med.">
        <title>A library of human gut bacterial isolates paired with longitudinal multiomics data enables mechanistic microbiome research.</title>
        <authorList>
            <person name="Poyet M."/>
            <person name="Groussin M."/>
            <person name="Gibbons S.M."/>
            <person name="Avila-Pacheco J."/>
            <person name="Jiang X."/>
            <person name="Kearney S.M."/>
            <person name="Perrotta A.R."/>
            <person name="Berdy B."/>
            <person name="Zhao S."/>
            <person name="Lieberman T.D."/>
            <person name="Swanson P.K."/>
            <person name="Smith M."/>
            <person name="Roesemann S."/>
            <person name="Alexander J.E."/>
            <person name="Rich S.A."/>
            <person name="Livny J."/>
            <person name="Vlamakis H."/>
            <person name="Clish C."/>
            <person name="Bullock K."/>
            <person name="Deik A."/>
            <person name="Scott J."/>
            <person name="Pierce K.A."/>
            <person name="Xavier R.J."/>
            <person name="Alm E.J."/>
        </authorList>
    </citation>
    <scope>NUCLEOTIDE SEQUENCE</scope>
    <source>
        <strain evidence="10">BIOML-A12</strain>
    </source>
</reference>
<reference evidence="11 13" key="3">
    <citation type="submission" date="2020-02" db="EMBL/GenBank/DDBJ databases">
        <authorList>
            <person name="Kociolek L.K."/>
            <person name="Ozer E.A."/>
        </authorList>
    </citation>
    <scope>NUCLEOTIDE SEQUENCE [LARGE SCALE GENOMIC DNA]</scope>
    <source>
        <strain evidence="11 13">ATCC 14501</strain>
    </source>
</reference>
<name>A0A099I8C4_CLOIN</name>
<evidence type="ECO:0000313" key="11">
    <source>
        <dbReference type="EMBL" id="QJA02554.1"/>
    </source>
</evidence>
<dbReference type="EMBL" id="WWTN01000005">
    <property type="protein sequence ID" value="MZH54981.1"/>
    <property type="molecule type" value="Genomic_DNA"/>
</dbReference>
<dbReference type="GO" id="GO:0016740">
    <property type="term" value="F:transferase activity"/>
    <property type="evidence" value="ECO:0007669"/>
    <property type="project" value="UniProtKB-KW"/>
</dbReference>
<dbReference type="GeneID" id="61925674"/>
<evidence type="ECO:0000256" key="3">
    <source>
        <dbReference type="ARBA" id="ARBA00022679"/>
    </source>
</evidence>
<evidence type="ECO:0000313" key="12">
    <source>
        <dbReference type="Proteomes" id="UP000030008"/>
    </source>
</evidence>
<evidence type="ECO:0000313" key="8">
    <source>
        <dbReference type="EMBL" id="KGJ53472.1"/>
    </source>
</evidence>
<reference evidence="8 12" key="1">
    <citation type="submission" date="2014-08" db="EMBL/GenBank/DDBJ databases">
        <title>Clostridium innocuum, an unnegligible vancomycin-resistant pathogen causing extra-intestinal infections.</title>
        <authorList>
            <person name="Feng Y."/>
            <person name="Chiu C.-H."/>
        </authorList>
    </citation>
    <scope>NUCLEOTIDE SEQUENCE [LARGE SCALE GENOMIC DNA]</scope>
    <source>
        <strain evidence="8 12">AN88</strain>
    </source>
</reference>
<evidence type="ECO:0000313" key="13">
    <source>
        <dbReference type="Proteomes" id="UP000503330"/>
    </source>
</evidence>
<feature type="active site" description="Tele-phosphohistidine intermediate" evidence="5">
    <location>
        <position position="77"/>
    </location>
</feature>
<dbReference type="PANTHER" id="PTHR34382">
    <property type="entry name" value="PTS SYSTEM N,N'-DIACETYLCHITOBIOSE-SPECIFIC EIIA COMPONENT"/>
    <property type="match status" value="1"/>
</dbReference>
<dbReference type="InterPro" id="IPR003188">
    <property type="entry name" value="PTS_IIA_lac/cel"/>
</dbReference>
<dbReference type="GO" id="GO:0046872">
    <property type="term" value="F:metal ion binding"/>
    <property type="evidence" value="ECO:0007669"/>
    <property type="project" value="UniProtKB-KW"/>
</dbReference>
<gene>
    <name evidence="8" type="ORF">CIAN88_08595</name>
    <name evidence="11" type="ORF">G4D54_09015</name>
    <name evidence="10" type="ORF">GT664_04205</name>
    <name evidence="9" type="ORF">MKC95_04705</name>
</gene>
<evidence type="ECO:0000256" key="2">
    <source>
        <dbReference type="ARBA" id="ARBA00022597"/>
    </source>
</evidence>
<dbReference type="AlphaFoldDB" id="A0A099I8C4"/>
<feature type="modified residue" description="Phosphohistidine; by HPr" evidence="7">
    <location>
        <position position="77"/>
    </location>
</feature>
<keyword evidence="4" id="KW-0598">Phosphotransferase system</keyword>
<feature type="binding site" evidence="6">
    <location>
        <position position="80"/>
    </location>
    <ligand>
        <name>Mg(2+)</name>
        <dbReference type="ChEBI" id="CHEBI:18420"/>
        <note>ligand shared between all trimeric partners</note>
    </ligand>
</feature>
<sequence>MKLENAQAAMQIILHAGDARLKTAEALKSLKTFDIERAKQQLLDANEDIVAAHQSQTASLQAESNGEEIEYSILFTHAQDTCMTVCSEINIAQQLVDICEAIDERFKKLEK</sequence>
<dbReference type="Proteomes" id="UP000503330">
    <property type="component" value="Chromosome"/>
</dbReference>
<proteinExistence type="predicted"/>
<dbReference type="RefSeq" id="WP_002608777.1">
    <property type="nucleotide sequence ID" value="NZ_AP025565.1"/>
</dbReference>
<dbReference type="SUPFAM" id="SSF46973">
    <property type="entry name" value="Enzyme IIa from lactose specific PTS, IIa-lac"/>
    <property type="match status" value="1"/>
</dbReference>
<keyword evidence="6" id="KW-0479">Metal-binding</keyword>
<evidence type="ECO:0000256" key="6">
    <source>
        <dbReference type="PIRSR" id="PIRSR000699-2"/>
    </source>
</evidence>
<organism evidence="8 12">
    <name type="scientific">Clostridium innocuum</name>
    <dbReference type="NCBI Taxonomy" id="1522"/>
    <lineage>
        <taxon>Bacteria</taxon>
        <taxon>Bacillati</taxon>
        <taxon>Bacillota</taxon>
        <taxon>Clostridia</taxon>
        <taxon>Eubacteriales</taxon>
        <taxon>Clostridiaceae</taxon>
        <taxon>Clostridium</taxon>
    </lineage>
</organism>
<dbReference type="Proteomes" id="UP000030008">
    <property type="component" value="Unassembled WGS sequence"/>
</dbReference>
<evidence type="ECO:0000313" key="9">
    <source>
        <dbReference type="EMBL" id="MCR0232068.1"/>
    </source>
</evidence>
<dbReference type="PROSITE" id="PS51095">
    <property type="entry name" value="PTS_EIIA_TYPE_3"/>
    <property type="match status" value="1"/>
</dbReference>
<evidence type="ECO:0000256" key="4">
    <source>
        <dbReference type="ARBA" id="ARBA00022683"/>
    </source>
</evidence>
<keyword evidence="3" id="KW-0808">Transferase</keyword>
<dbReference type="EMBL" id="JAKTMA010000006">
    <property type="protein sequence ID" value="MCR0232068.1"/>
    <property type="molecule type" value="Genomic_DNA"/>
</dbReference>
<reference evidence="9" key="4">
    <citation type="journal article" date="2022" name="Clin. Infect. Dis.">
        <title>Association between Clostridium innocuum and antibiotic-associated diarrhea in adults and children: A cross-sectional study and comparative genomics analysis.</title>
        <authorList>
            <person name="Cherny K.E."/>
            <person name="Muscat E.B."/>
            <person name="Balaji A."/>
            <person name="Mukherjee J."/>
            <person name="Ozer E.A."/>
            <person name="Angarone M.P."/>
            <person name="Hauser A.R."/>
            <person name="Sichel J.S."/>
            <person name="Amponsah E."/>
            <person name="Kociolek L.K."/>
        </authorList>
    </citation>
    <scope>NUCLEOTIDE SEQUENCE</scope>
    <source>
        <strain evidence="9">NU1-AC-029v</strain>
    </source>
</reference>
<dbReference type="Gene3D" id="1.20.58.80">
    <property type="entry name" value="Phosphotransferase system, lactose/cellobiose-type IIA subunit"/>
    <property type="match status" value="1"/>
</dbReference>
<evidence type="ECO:0000256" key="7">
    <source>
        <dbReference type="PROSITE-ProRule" id="PRU00418"/>
    </source>
</evidence>
<evidence type="ECO:0000256" key="5">
    <source>
        <dbReference type="PIRSR" id="PIRSR000699-1"/>
    </source>
</evidence>
<accession>A0A099I8C4</accession>
<protein>
    <submittedName>
        <fullName evidence="8">PTS lactose transporter subunit IIA</fullName>
    </submittedName>
    <submittedName>
        <fullName evidence="9">PTS lactose/cellobiose transporter subunit IIA</fullName>
    </submittedName>
</protein>
<dbReference type="EMBL" id="CP048838">
    <property type="protein sequence ID" value="QJA02554.1"/>
    <property type="molecule type" value="Genomic_DNA"/>
</dbReference>
<dbReference type="EMBL" id="JQIF01000039">
    <property type="protein sequence ID" value="KGJ53472.1"/>
    <property type="molecule type" value="Genomic_DNA"/>
</dbReference>
<comment type="cofactor">
    <cofactor evidence="6">
        <name>Mg(2+)</name>
        <dbReference type="ChEBI" id="CHEBI:18420"/>
    </cofactor>
    <text evidence="6">Binds 1 Mg(2+) ion per trimer.</text>
</comment>
<dbReference type="InterPro" id="IPR036542">
    <property type="entry name" value="PTS_IIA_lac/cel_sf"/>
</dbReference>
<keyword evidence="1" id="KW-0813">Transport</keyword>
<dbReference type="GO" id="GO:0009401">
    <property type="term" value="P:phosphoenolpyruvate-dependent sugar phosphotransferase system"/>
    <property type="evidence" value="ECO:0007669"/>
    <property type="project" value="UniProtKB-KW"/>
</dbReference>
<dbReference type="Proteomes" id="UP000604383">
    <property type="component" value="Unassembled WGS sequence"/>
</dbReference>
<dbReference type="Pfam" id="PF02255">
    <property type="entry name" value="PTS_IIA"/>
    <property type="match status" value="1"/>
</dbReference>
<dbReference type="Proteomes" id="UP001203972">
    <property type="component" value="Unassembled WGS sequence"/>
</dbReference>